<proteinExistence type="predicted"/>
<gene>
    <name evidence="1" type="ORF">E2C01_040798</name>
</gene>
<keyword evidence="2" id="KW-1185">Reference proteome</keyword>
<protein>
    <submittedName>
        <fullName evidence="1">Uncharacterized protein</fullName>
    </submittedName>
</protein>
<comment type="caution">
    <text evidence="1">The sequence shown here is derived from an EMBL/GenBank/DDBJ whole genome shotgun (WGS) entry which is preliminary data.</text>
</comment>
<dbReference type="AlphaFoldDB" id="A0A5B7FRR5"/>
<accession>A0A5B7FRR5</accession>
<dbReference type="OrthoDB" id="6250593at2759"/>
<name>A0A5B7FRR5_PORTR</name>
<reference evidence="1 2" key="1">
    <citation type="submission" date="2019-05" db="EMBL/GenBank/DDBJ databases">
        <title>Another draft genome of Portunus trituberculatus and its Hox gene families provides insights of decapod evolution.</title>
        <authorList>
            <person name="Jeong J.-H."/>
            <person name="Song I."/>
            <person name="Kim S."/>
            <person name="Choi T."/>
            <person name="Kim D."/>
            <person name="Ryu S."/>
            <person name="Kim W."/>
        </authorList>
    </citation>
    <scope>NUCLEOTIDE SEQUENCE [LARGE SCALE GENOMIC DNA]</scope>
    <source>
        <tissue evidence="1">Muscle</tissue>
    </source>
</reference>
<evidence type="ECO:0000313" key="1">
    <source>
        <dbReference type="EMBL" id="MPC47064.1"/>
    </source>
</evidence>
<dbReference type="EMBL" id="VSRR010007527">
    <property type="protein sequence ID" value="MPC47064.1"/>
    <property type="molecule type" value="Genomic_DNA"/>
</dbReference>
<sequence length="157" mass="17306">MKDLHENVQKQTSIALEQSRRYDSLCTNCRACDGRTELTTLIRHLDPAVTNPVRPPHHRFVPPQIAQSPEAANGEPLPQTDVPYSRPMFGERITLVHGKESLAGRSDVGVTIGASEILRSHVSREVSVPAGRAPRQPGLGLGSPRTAQKVPRLFWSF</sequence>
<organism evidence="1 2">
    <name type="scientific">Portunus trituberculatus</name>
    <name type="common">Swimming crab</name>
    <name type="synonym">Neptunus trituberculatus</name>
    <dbReference type="NCBI Taxonomy" id="210409"/>
    <lineage>
        <taxon>Eukaryota</taxon>
        <taxon>Metazoa</taxon>
        <taxon>Ecdysozoa</taxon>
        <taxon>Arthropoda</taxon>
        <taxon>Crustacea</taxon>
        <taxon>Multicrustacea</taxon>
        <taxon>Malacostraca</taxon>
        <taxon>Eumalacostraca</taxon>
        <taxon>Eucarida</taxon>
        <taxon>Decapoda</taxon>
        <taxon>Pleocyemata</taxon>
        <taxon>Brachyura</taxon>
        <taxon>Eubrachyura</taxon>
        <taxon>Portunoidea</taxon>
        <taxon>Portunidae</taxon>
        <taxon>Portuninae</taxon>
        <taxon>Portunus</taxon>
    </lineage>
</organism>
<evidence type="ECO:0000313" key="2">
    <source>
        <dbReference type="Proteomes" id="UP000324222"/>
    </source>
</evidence>
<dbReference type="Proteomes" id="UP000324222">
    <property type="component" value="Unassembled WGS sequence"/>
</dbReference>